<gene>
    <name evidence="1" type="ORF">R16034_00807</name>
</gene>
<name>A0AB72WXW5_9RALS</name>
<evidence type="ECO:0008006" key="3">
    <source>
        <dbReference type="Google" id="ProtNLM"/>
    </source>
</evidence>
<evidence type="ECO:0000313" key="1">
    <source>
        <dbReference type="EMBL" id="CAJ0737673.1"/>
    </source>
</evidence>
<protein>
    <recommendedName>
        <fullName evidence="3">Bacteriophage protein</fullName>
    </recommendedName>
</protein>
<dbReference type="AlphaFoldDB" id="A0AB72WXW5"/>
<dbReference type="EMBL" id="CATWHI010000001">
    <property type="protein sequence ID" value="CAJ0737673.1"/>
    <property type="molecule type" value="Genomic_DNA"/>
</dbReference>
<sequence>MTQQWIRRVSLIVGDATGKARDLSELHVSFRIFSATTQSPKHTTIRVYNVTDATAKSIQKEFKQVFLQAGYGDNFGLIFSGAIKQVRRGRENATTTFIDLIAADGDEAYNWSIANTTLAAGWSQSDYYRTLLQSMAQYGIAAGFTPAFAPTKMPRGKVCYGMTRDYMRQLAGASGTHWSVQNGQLQMVPINGFVPGEAIVLTSATGMIGNPIQTVDGIIVKSLLNPNIKPGTRVQINNSSIQQAALSTDYTATNYFPSLDDDGFYKVYAMSQSGDTRGQDFYTEMICAGVNGTAPLTSTYTNAVTSG</sequence>
<dbReference type="RefSeq" id="WP_316898714.1">
    <property type="nucleotide sequence ID" value="NZ_CATWHI010000001.1"/>
</dbReference>
<dbReference type="Proteomes" id="UP001189225">
    <property type="component" value="Unassembled WGS sequence"/>
</dbReference>
<comment type="caution">
    <text evidence="1">The sequence shown here is derived from an EMBL/GenBank/DDBJ whole genome shotgun (WGS) entry which is preliminary data.</text>
</comment>
<proteinExistence type="predicted"/>
<dbReference type="NCBIfam" id="NF047561">
    <property type="entry name" value="orf58_phage_fam"/>
    <property type="match status" value="1"/>
</dbReference>
<organism evidence="1 2">
    <name type="scientific">Ralstonia edaphi</name>
    <dbReference type="NCBI Taxonomy" id="3058599"/>
    <lineage>
        <taxon>Bacteria</taxon>
        <taxon>Pseudomonadati</taxon>
        <taxon>Pseudomonadota</taxon>
        <taxon>Betaproteobacteria</taxon>
        <taxon>Burkholderiales</taxon>
        <taxon>Burkholderiaceae</taxon>
        <taxon>Ralstonia</taxon>
    </lineage>
</organism>
<evidence type="ECO:0000313" key="2">
    <source>
        <dbReference type="Proteomes" id="UP001189225"/>
    </source>
</evidence>
<keyword evidence="2" id="KW-1185">Reference proteome</keyword>
<accession>A0AB72WXW5</accession>
<reference evidence="1 2" key="1">
    <citation type="submission" date="2023-07" db="EMBL/GenBank/DDBJ databases">
        <authorList>
            <person name="Peeters C."/>
        </authorList>
    </citation>
    <scope>NUCLEOTIDE SEQUENCE [LARGE SCALE GENOMIC DNA]</scope>
    <source>
        <strain evidence="1 2">R-16034</strain>
    </source>
</reference>